<gene>
    <name evidence="3" type="ORF">E4U42_005466</name>
</gene>
<proteinExistence type="predicted"/>
<evidence type="ECO:0000313" key="4">
    <source>
        <dbReference type="Proteomes" id="UP000811619"/>
    </source>
</evidence>
<dbReference type="AlphaFoldDB" id="A0A8K0J492"/>
<dbReference type="OrthoDB" id="5426294at2759"/>
<sequence length="244" mass="24413">MKAAVVALAAAAALVSAAPGGETSPGLPIHCAKPNASYCIAGDMILRCDGNKMGVRGRCSDNLDGYPPQGGLASCYQSSEDAGDAACQKNCVVYAAQPFTLPADKCIPSFSITHKWPTAHPTVPAGASTTAESATTETGIMGIPEGTSLGTAPHATPAPAPTFPFRNSTMKASTTTPAHHHSTPTLAPTLMTSTRGPTDTPAPQPDSTLEASAATTSALPTNAANVNQAAGVMAAAGLVAALFL</sequence>
<keyword evidence="4" id="KW-1185">Reference proteome</keyword>
<accession>A0A8K0J492</accession>
<feature type="region of interest" description="Disordered" evidence="1">
    <location>
        <begin position="169"/>
        <end position="212"/>
    </location>
</feature>
<dbReference type="Proteomes" id="UP000811619">
    <property type="component" value="Unassembled WGS sequence"/>
</dbReference>
<feature type="signal peptide" evidence="2">
    <location>
        <begin position="1"/>
        <end position="17"/>
    </location>
</feature>
<evidence type="ECO:0000313" key="3">
    <source>
        <dbReference type="EMBL" id="KAG5922426.1"/>
    </source>
</evidence>
<reference evidence="3" key="1">
    <citation type="journal article" date="2020" name="bioRxiv">
        <title>Whole genome comparisons of ergot fungi reveals the divergence and evolution of species within the genus Claviceps are the result of varying mechanisms driving genome evolution and host range expansion.</title>
        <authorList>
            <person name="Wyka S.A."/>
            <person name="Mondo S.J."/>
            <person name="Liu M."/>
            <person name="Dettman J."/>
            <person name="Nalam V."/>
            <person name="Broders K.D."/>
        </authorList>
    </citation>
    <scope>NUCLEOTIDE SEQUENCE</scope>
    <source>
        <strain evidence="3">CCC 489</strain>
    </source>
</reference>
<protein>
    <submittedName>
        <fullName evidence="3">Uncharacterized protein</fullName>
    </submittedName>
</protein>
<dbReference type="EMBL" id="SRPY01000519">
    <property type="protein sequence ID" value="KAG5922426.1"/>
    <property type="molecule type" value="Genomic_DNA"/>
</dbReference>
<feature type="chain" id="PRO_5035439479" evidence="2">
    <location>
        <begin position="18"/>
        <end position="244"/>
    </location>
</feature>
<comment type="caution">
    <text evidence="3">The sequence shown here is derived from an EMBL/GenBank/DDBJ whole genome shotgun (WGS) entry which is preliminary data.</text>
</comment>
<name>A0A8K0J492_9HYPO</name>
<organism evidence="3 4">
    <name type="scientific">Claviceps africana</name>
    <dbReference type="NCBI Taxonomy" id="83212"/>
    <lineage>
        <taxon>Eukaryota</taxon>
        <taxon>Fungi</taxon>
        <taxon>Dikarya</taxon>
        <taxon>Ascomycota</taxon>
        <taxon>Pezizomycotina</taxon>
        <taxon>Sordariomycetes</taxon>
        <taxon>Hypocreomycetidae</taxon>
        <taxon>Hypocreales</taxon>
        <taxon>Clavicipitaceae</taxon>
        <taxon>Claviceps</taxon>
    </lineage>
</organism>
<evidence type="ECO:0000256" key="1">
    <source>
        <dbReference type="SAM" id="MobiDB-lite"/>
    </source>
</evidence>
<feature type="compositionally biased region" description="Low complexity" evidence="1">
    <location>
        <begin position="172"/>
        <end position="190"/>
    </location>
</feature>
<keyword evidence="2" id="KW-0732">Signal</keyword>
<evidence type="ECO:0000256" key="2">
    <source>
        <dbReference type="SAM" id="SignalP"/>
    </source>
</evidence>